<comment type="caution">
    <text evidence="1">The sequence shown here is derived from an EMBL/GenBank/DDBJ whole genome shotgun (WGS) entry which is preliminary data.</text>
</comment>
<evidence type="ECO:0000313" key="2">
    <source>
        <dbReference type="Proteomes" id="UP001597032"/>
    </source>
</evidence>
<dbReference type="Proteomes" id="UP001597032">
    <property type="component" value="Unassembled WGS sequence"/>
</dbReference>
<protein>
    <submittedName>
        <fullName evidence="1">Uncharacterized protein</fullName>
    </submittedName>
</protein>
<evidence type="ECO:0000313" key="1">
    <source>
        <dbReference type="EMBL" id="MFD0762481.1"/>
    </source>
</evidence>
<dbReference type="RefSeq" id="WP_298263148.1">
    <property type="nucleotide sequence ID" value="NZ_JBHTIC010000008.1"/>
</dbReference>
<dbReference type="EMBL" id="JBHTIC010000008">
    <property type="protein sequence ID" value="MFD0762481.1"/>
    <property type="molecule type" value="Genomic_DNA"/>
</dbReference>
<keyword evidence="2" id="KW-1185">Reference proteome</keyword>
<proteinExistence type="predicted"/>
<sequence length="96" mass="11091">MKEKEVPNNSMNEKLQRVVFIDADGKTYQLNEISFNERFIYAYKAFHVLYEPLVPIINKSDGHVIINLKKDSDVLFSFENITAAIKEQSESVGYCL</sequence>
<reference evidence="2" key="1">
    <citation type="journal article" date="2019" name="Int. J. Syst. Evol. Microbiol.">
        <title>The Global Catalogue of Microorganisms (GCM) 10K type strain sequencing project: providing services to taxonomists for standard genome sequencing and annotation.</title>
        <authorList>
            <consortium name="The Broad Institute Genomics Platform"/>
            <consortium name="The Broad Institute Genome Sequencing Center for Infectious Disease"/>
            <person name="Wu L."/>
            <person name="Ma J."/>
        </authorList>
    </citation>
    <scope>NUCLEOTIDE SEQUENCE [LARGE SCALE GENOMIC DNA]</scope>
    <source>
        <strain evidence="2">CCUG 60022</strain>
    </source>
</reference>
<gene>
    <name evidence="1" type="ORF">ACFQZW_10340</name>
</gene>
<organism evidence="1 2">
    <name type="scientific">Lutibacter aestuarii</name>
    <dbReference type="NCBI Taxonomy" id="861111"/>
    <lineage>
        <taxon>Bacteria</taxon>
        <taxon>Pseudomonadati</taxon>
        <taxon>Bacteroidota</taxon>
        <taxon>Flavobacteriia</taxon>
        <taxon>Flavobacteriales</taxon>
        <taxon>Flavobacteriaceae</taxon>
        <taxon>Lutibacter</taxon>
    </lineage>
</organism>
<accession>A0ABW2Z6Q4</accession>
<name>A0ABW2Z6Q4_9FLAO</name>